<evidence type="ECO:0000313" key="2">
    <source>
        <dbReference type="Proteomes" id="UP000178367"/>
    </source>
</evidence>
<sequence length="269" mass="31205">MENIKELTLNSQEPAPHEAPDFALLKARVTSEDIENLRTSLTPRRQKHFNSIDPDVQAEYAVLFKFPEEELKRLIPFLSSGGDYTFSMNTISDALDFLDQGILGGNGKYQSLKKFVKKWREGNIHGPVLKQEEEYREEEIRPQDLNDELANFIINITPEDILRFKEGLSPKGLASFEKYSSEKQRELTAVHMLPEYRLRQMVRCAVKTGTSRFLGMHDINNALQFFELPEVAQVMGDKYKKIIRLEEQLKRDKENKKIQEKVRAEELVS</sequence>
<organism evidence="1 2">
    <name type="scientific">Candidatus Falkowbacteria bacterium RIFOXYA2_FULL_47_19</name>
    <dbReference type="NCBI Taxonomy" id="1797994"/>
    <lineage>
        <taxon>Bacteria</taxon>
        <taxon>Candidatus Falkowiibacteriota</taxon>
    </lineage>
</organism>
<proteinExistence type="predicted"/>
<protein>
    <submittedName>
        <fullName evidence="1">Uncharacterized protein</fullName>
    </submittedName>
</protein>
<accession>A0A1F5SN65</accession>
<dbReference type="STRING" id="1797994.A2227_05890"/>
<dbReference type="Proteomes" id="UP000178367">
    <property type="component" value="Unassembled WGS sequence"/>
</dbReference>
<name>A0A1F5SN65_9BACT</name>
<gene>
    <name evidence="1" type="ORF">A2227_05890</name>
</gene>
<dbReference type="EMBL" id="MFGB01000004">
    <property type="protein sequence ID" value="OGF28089.1"/>
    <property type="molecule type" value="Genomic_DNA"/>
</dbReference>
<comment type="caution">
    <text evidence="1">The sequence shown here is derived from an EMBL/GenBank/DDBJ whole genome shotgun (WGS) entry which is preliminary data.</text>
</comment>
<evidence type="ECO:0000313" key="1">
    <source>
        <dbReference type="EMBL" id="OGF28089.1"/>
    </source>
</evidence>
<dbReference type="AlphaFoldDB" id="A0A1F5SN65"/>
<reference evidence="1 2" key="1">
    <citation type="journal article" date="2016" name="Nat. Commun.">
        <title>Thousands of microbial genomes shed light on interconnected biogeochemical processes in an aquifer system.</title>
        <authorList>
            <person name="Anantharaman K."/>
            <person name="Brown C.T."/>
            <person name="Hug L.A."/>
            <person name="Sharon I."/>
            <person name="Castelle C.J."/>
            <person name="Probst A.J."/>
            <person name="Thomas B.C."/>
            <person name="Singh A."/>
            <person name="Wilkins M.J."/>
            <person name="Karaoz U."/>
            <person name="Brodie E.L."/>
            <person name="Williams K.H."/>
            <person name="Hubbard S.S."/>
            <person name="Banfield J.F."/>
        </authorList>
    </citation>
    <scope>NUCLEOTIDE SEQUENCE [LARGE SCALE GENOMIC DNA]</scope>
</reference>